<dbReference type="Gene3D" id="3.40.30.10">
    <property type="entry name" value="Glutaredoxin"/>
    <property type="match status" value="1"/>
</dbReference>
<proteinExistence type="inferred from homology"/>
<reference evidence="11" key="1">
    <citation type="submission" date="2022-12" db="EMBL/GenBank/DDBJ databases">
        <title>Isolation and characterisation of novel Methanocorpusculum spp. from native Australian herbivores indicates the genus is ancestrally host-associated.</title>
        <authorList>
            <person name="Volmer J.G."/>
            <person name="Soo R.M."/>
            <person name="Evans P.N."/>
            <person name="Hoedt E.C."/>
            <person name="Astorga Alsina A.L."/>
            <person name="Woodcroft B.J."/>
            <person name="Tyson G.W."/>
            <person name="Hugenholtz P."/>
            <person name="Morrison M."/>
        </authorList>
    </citation>
    <scope>NUCLEOTIDE SEQUENCE</scope>
    <source>
        <strain evidence="11">MG</strain>
    </source>
</reference>
<accession>A0ABT4IDS8</accession>
<keyword evidence="7 9" id="KW-0676">Redox-active center</keyword>
<evidence type="ECO:0000256" key="7">
    <source>
        <dbReference type="ARBA" id="ARBA00023284"/>
    </source>
</evidence>
<evidence type="ECO:0000256" key="2">
    <source>
        <dbReference type="ARBA" id="ARBA00022490"/>
    </source>
</evidence>
<evidence type="ECO:0000259" key="10">
    <source>
        <dbReference type="PROSITE" id="PS51352"/>
    </source>
</evidence>
<dbReference type="PANTHER" id="PTHR10681">
    <property type="entry name" value="THIOREDOXIN PEROXIDASE"/>
    <property type="match status" value="1"/>
</dbReference>
<dbReference type="InterPro" id="IPR022915">
    <property type="entry name" value="Peroxiredoxin_TDXH"/>
</dbReference>
<dbReference type="Gene3D" id="3.30.1020.10">
    <property type="entry name" value="Antioxidant, Horf6, Chain A, domain2"/>
    <property type="match status" value="1"/>
</dbReference>
<dbReference type="GO" id="GO:0140824">
    <property type="term" value="F:thioredoxin-dependent peroxiredoxin activity"/>
    <property type="evidence" value="ECO:0007669"/>
    <property type="project" value="UniProtKB-EC"/>
</dbReference>
<dbReference type="PIRSF" id="PIRSF000239">
    <property type="entry name" value="AHPC"/>
    <property type="match status" value="1"/>
</dbReference>
<protein>
    <recommendedName>
        <fullName evidence="9">Peroxiredoxin</fullName>
        <ecNumber evidence="9">1.11.1.24</ecNumber>
    </recommendedName>
    <alternativeName>
        <fullName evidence="9">Thioredoxin-dependent peroxiredoxin</fullName>
    </alternativeName>
</protein>
<dbReference type="InterPro" id="IPR024706">
    <property type="entry name" value="Peroxiredoxin_AhpC-typ"/>
</dbReference>
<dbReference type="Proteomes" id="UP001141422">
    <property type="component" value="Unassembled WGS sequence"/>
</dbReference>
<keyword evidence="2 9" id="KW-0963">Cytoplasm</keyword>
<evidence type="ECO:0000256" key="4">
    <source>
        <dbReference type="ARBA" id="ARBA00022862"/>
    </source>
</evidence>
<dbReference type="Pfam" id="PF10417">
    <property type="entry name" value="1-cysPrx_C"/>
    <property type="match status" value="1"/>
</dbReference>
<name>A0ABT4IDS8_9EURY</name>
<dbReference type="PANTHER" id="PTHR10681:SF128">
    <property type="entry name" value="THIOREDOXIN-DEPENDENT PEROXIDE REDUCTASE, MITOCHONDRIAL"/>
    <property type="match status" value="1"/>
</dbReference>
<dbReference type="SUPFAM" id="SSF52833">
    <property type="entry name" value="Thioredoxin-like"/>
    <property type="match status" value="1"/>
</dbReference>
<sequence length="232" mass="25979">MCDDTNCTCDAFDDECGCGDFYHEMPRLGEPAPEFIAETTHGEIKLSDYRDKKWVVLFSHPADFTPVCTTEFVAFSKAYPEFEKRNVALIGLSVDSSSSHLAWIRDIEEKLGVHVPFPVIADLDTGVASLYGMIQPAMSSTAACRAVFFIDPKGILRAMIYYPLTTGRCIAEILRVIDALQVNDTHHVATPANWKPGDKVIVPAPKTQKEMEEREKITGPDKKTWYLLMKDL</sequence>
<evidence type="ECO:0000256" key="5">
    <source>
        <dbReference type="ARBA" id="ARBA00023002"/>
    </source>
</evidence>
<dbReference type="Pfam" id="PF00578">
    <property type="entry name" value="AhpC-TSA"/>
    <property type="match status" value="1"/>
</dbReference>
<dbReference type="EMBL" id="JAPTGB010000002">
    <property type="protein sequence ID" value="MCZ0859877.1"/>
    <property type="molecule type" value="Genomic_DNA"/>
</dbReference>
<comment type="similarity">
    <text evidence="1">Belongs to the peroxiredoxin family. AhpC/Prx1 subfamily.</text>
</comment>
<feature type="binding site" evidence="9">
    <location>
        <position position="145"/>
    </location>
    <ligand>
        <name>substrate</name>
    </ligand>
</feature>
<feature type="active site" description="Cysteine sulfenic acid (-SOH) intermediate" evidence="9">
    <location>
        <position position="68"/>
    </location>
</feature>
<keyword evidence="4 9" id="KW-0049">Antioxidant</keyword>
<feature type="domain" description="Thioredoxin" evidence="10">
    <location>
        <begin position="26"/>
        <end position="182"/>
    </location>
</feature>
<dbReference type="CDD" id="cd03016">
    <property type="entry name" value="PRX_1cys"/>
    <property type="match status" value="1"/>
</dbReference>
<dbReference type="InterPro" id="IPR000866">
    <property type="entry name" value="AhpC/TSA"/>
</dbReference>
<comment type="caution">
    <text evidence="11">The sequence shown here is derived from an EMBL/GenBank/DDBJ whole genome shotgun (WGS) entry which is preliminary data.</text>
</comment>
<keyword evidence="5 9" id="KW-0560">Oxidoreductase</keyword>
<comment type="similarity">
    <text evidence="8 9">Belongs to the peroxiredoxin family. Prx6 subfamily.</text>
</comment>
<comment type="catalytic activity">
    <reaction evidence="9">
        <text>a hydroperoxide + [thioredoxin]-dithiol = an alcohol + [thioredoxin]-disulfide + H2O</text>
        <dbReference type="Rhea" id="RHEA:62620"/>
        <dbReference type="Rhea" id="RHEA-COMP:10698"/>
        <dbReference type="Rhea" id="RHEA-COMP:10700"/>
        <dbReference type="ChEBI" id="CHEBI:15377"/>
        <dbReference type="ChEBI" id="CHEBI:29950"/>
        <dbReference type="ChEBI" id="CHEBI:30879"/>
        <dbReference type="ChEBI" id="CHEBI:35924"/>
        <dbReference type="ChEBI" id="CHEBI:50058"/>
        <dbReference type="EC" id="1.11.1.24"/>
    </reaction>
</comment>
<dbReference type="HAMAP" id="MF_00401">
    <property type="entry name" value="Peroxiredoxin"/>
    <property type="match status" value="1"/>
</dbReference>
<evidence type="ECO:0000256" key="8">
    <source>
        <dbReference type="ARBA" id="ARBA00025719"/>
    </source>
</evidence>
<evidence type="ECO:0000256" key="3">
    <source>
        <dbReference type="ARBA" id="ARBA00022559"/>
    </source>
</evidence>
<gene>
    <name evidence="11" type="ORF">O0S10_01380</name>
</gene>
<comment type="subunit">
    <text evidence="9">Homodecamer. Pentamer of dimers that assemble into a ring structure.</text>
</comment>
<keyword evidence="12" id="KW-1185">Reference proteome</keyword>
<comment type="caution">
    <text evidence="9">Lacks conserved residue(s) required for the propagation of feature annotation.</text>
</comment>
<dbReference type="PROSITE" id="PS51352">
    <property type="entry name" value="THIOREDOXIN_2"/>
    <property type="match status" value="1"/>
</dbReference>
<evidence type="ECO:0000256" key="6">
    <source>
        <dbReference type="ARBA" id="ARBA00023157"/>
    </source>
</evidence>
<evidence type="ECO:0000256" key="1">
    <source>
        <dbReference type="ARBA" id="ARBA00009796"/>
    </source>
</evidence>
<comment type="subcellular location">
    <subcellularLocation>
        <location evidence="9">Cytoplasm</location>
    </subcellularLocation>
</comment>
<dbReference type="InterPro" id="IPR019479">
    <property type="entry name" value="Peroxiredoxin_C"/>
</dbReference>
<dbReference type="NCBIfam" id="NF009668">
    <property type="entry name" value="PRK13189.1"/>
    <property type="match status" value="1"/>
</dbReference>
<dbReference type="InterPro" id="IPR045020">
    <property type="entry name" value="PRX_1cys"/>
</dbReference>
<evidence type="ECO:0000313" key="11">
    <source>
        <dbReference type="EMBL" id="MCZ0859877.1"/>
    </source>
</evidence>
<evidence type="ECO:0000313" key="12">
    <source>
        <dbReference type="Proteomes" id="UP001141422"/>
    </source>
</evidence>
<dbReference type="EC" id="1.11.1.24" evidence="9"/>
<keyword evidence="6" id="KW-1015">Disulfide bond</keyword>
<evidence type="ECO:0000256" key="9">
    <source>
        <dbReference type="HAMAP-Rule" id="MF_00401"/>
    </source>
</evidence>
<keyword evidence="3 9" id="KW-0575">Peroxidase</keyword>
<comment type="miscellaneous">
    <text evidence="9">The active site is a conserved redox-active cysteine residue, the peroxidatic cysteine (C(P)), which makes the nucleophilic attack on the peroxide substrate. The peroxide oxidizes the C(P)-SH to cysteine sulfenic acid (C(P)-SOH), which then reacts with another cysteine residue, the resolving cysteine (C(R)), to form a disulfide bridge. The disulfide is subsequently reduced by an appropriate electron donor to complete the catalytic cycle. In this 1-Cys peroxiredoxin, no C(R) is present and C(P) instead forms a disulfide with a cysteine from another protein or with a small thiol molecule.</text>
</comment>
<dbReference type="InterPro" id="IPR013766">
    <property type="entry name" value="Thioredoxin_domain"/>
</dbReference>
<organism evidence="11 12">
    <name type="scientific">Methanocorpusculum petauri</name>
    <dbReference type="NCBI Taxonomy" id="3002863"/>
    <lineage>
        <taxon>Archaea</taxon>
        <taxon>Methanobacteriati</taxon>
        <taxon>Methanobacteriota</taxon>
        <taxon>Stenosarchaea group</taxon>
        <taxon>Methanomicrobia</taxon>
        <taxon>Methanomicrobiales</taxon>
        <taxon>Methanocorpusculaceae</taxon>
        <taxon>Methanocorpusculum</taxon>
    </lineage>
</organism>
<dbReference type="InterPro" id="IPR036249">
    <property type="entry name" value="Thioredoxin-like_sf"/>
</dbReference>
<comment type="function">
    <text evidence="9">Thiol-specific peroxidase that catalyzes the reduction of hydrogen peroxide and organic hydroperoxides to water and alcohols, respectively. Plays a role in cell protection against oxidative stress by detoxifying peroxides.</text>
</comment>
<dbReference type="InterPro" id="IPR050217">
    <property type="entry name" value="Peroxiredoxin"/>
</dbReference>